<dbReference type="Pfam" id="PF00282">
    <property type="entry name" value="Pyridoxal_deC"/>
    <property type="match status" value="2"/>
</dbReference>
<reference evidence="8 9" key="1">
    <citation type="submission" date="2014-05" db="EMBL/GenBank/DDBJ databases">
        <title>Draft genome sequence of a rare smut relative, Tilletiaria anomala UBC 951.</title>
        <authorList>
            <consortium name="DOE Joint Genome Institute"/>
            <person name="Toome M."/>
            <person name="Kuo A."/>
            <person name="Henrissat B."/>
            <person name="Lipzen A."/>
            <person name="Tritt A."/>
            <person name="Yoshinaga Y."/>
            <person name="Zane M."/>
            <person name="Barry K."/>
            <person name="Grigoriev I.V."/>
            <person name="Spatafora J.W."/>
            <person name="Aimea M.C."/>
        </authorList>
    </citation>
    <scope>NUCLEOTIDE SEQUENCE [LARGE SCALE GENOMIC DNA]</scope>
    <source>
        <strain evidence="8 9">UBC 951</strain>
    </source>
</reference>
<dbReference type="RefSeq" id="XP_013245725.1">
    <property type="nucleotide sequence ID" value="XM_013390271.1"/>
</dbReference>
<protein>
    <submittedName>
        <fullName evidence="8">PLP-dependent transferase</fullName>
    </submittedName>
</protein>
<dbReference type="AlphaFoldDB" id="A0A066WGJ2"/>
<dbReference type="Gene3D" id="3.40.640.10">
    <property type="entry name" value="Type I PLP-dependent aspartate aminotransferase-like (Major domain)"/>
    <property type="match status" value="2"/>
</dbReference>
<comment type="similarity">
    <text evidence="2 7">Belongs to the group II decarboxylase family.</text>
</comment>
<evidence type="ECO:0000313" key="8">
    <source>
        <dbReference type="EMBL" id="KDN52886.1"/>
    </source>
</evidence>
<comment type="cofactor">
    <cofactor evidence="1 6 7">
        <name>pyridoxal 5'-phosphate</name>
        <dbReference type="ChEBI" id="CHEBI:597326"/>
    </cofactor>
</comment>
<comment type="caution">
    <text evidence="8">The sequence shown here is derived from an EMBL/GenBank/DDBJ whole genome shotgun (WGS) entry which is preliminary data.</text>
</comment>
<dbReference type="PANTHER" id="PTHR45677">
    <property type="entry name" value="GLUTAMATE DECARBOXYLASE-RELATED"/>
    <property type="match status" value="1"/>
</dbReference>
<evidence type="ECO:0000256" key="4">
    <source>
        <dbReference type="ARBA" id="ARBA00022898"/>
    </source>
</evidence>
<dbReference type="GO" id="GO:0030170">
    <property type="term" value="F:pyridoxal phosphate binding"/>
    <property type="evidence" value="ECO:0007669"/>
    <property type="project" value="InterPro"/>
</dbReference>
<keyword evidence="4 6" id="KW-0663">Pyridoxal phosphate</keyword>
<dbReference type="PROSITE" id="PS00392">
    <property type="entry name" value="DDC_GAD_HDC_YDC"/>
    <property type="match status" value="1"/>
</dbReference>
<dbReference type="OMA" id="RHATYHA"/>
<evidence type="ECO:0000256" key="2">
    <source>
        <dbReference type="ARBA" id="ARBA00009533"/>
    </source>
</evidence>
<name>A0A066WGJ2_TILAU</name>
<accession>A0A066WGJ2</accession>
<gene>
    <name evidence="8" type="ORF">K437DRAFT_243052</name>
</gene>
<dbReference type="GO" id="GO:0016831">
    <property type="term" value="F:carboxy-lyase activity"/>
    <property type="evidence" value="ECO:0007669"/>
    <property type="project" value="UniProtKB-KW"/>
</dbReference>
<evidence type="ECO:0000256" key="6">
    <source>
        <dbReference type="PIRSR" id="PIRSR602129-50"/>
    </source>
</evidence>
<dbReference type="GO" id="GO:0019752">
    <property type="term" value="P:carboxylic acid metabolic process"/>
    <property type="evidence" value="ECO:0007669"/>
    <property type="project" value="InterPro"/>
</dbReference>
<sequence length="563" mass="60958">MVTGANGLPQLSSGPGGTASFEIDTLLRPALERVLEWIRKGEREDAPVLRWPTSKEARDNIIIPSISSLGSHVLLEEESKHAKRPQSSHTLSEQGLLELIGTVLDNSINPWTGRFLDKLYAAPKPIGLVADLILSVLNANCHVFSSSPVLSLVEEMCVQELGRLCGWSEAGSGSNEESQVDGLTMPGGSASNTLAIQTALATMFPSYKEAGILGALDDINRLKALPPPGSADASVGRHVTGQSEVETVSSASLLKPLIFTSDQSHYSIQKAALACGLGLESVIKVPCDPSGRMDPEALDRMLHNLRPSHKGFPFFVNATAGTTVLGSFDNLEAISEICKQNNLWLHVDGSWGGPVLFSSRWKHLISGIDSCHSFTINPHKLLNVPLQCSFLIFKHGKQALKGNSLAASYLFHSADMRDNPGMKTLGCGRKGDALKLYLTWLRYGKEGLGAHVDRGFELAAKAIAMVKAAAPRLVLYPPPESSFLQVCFRPYKEGLSTEQLSQAVIEVRERLQSERMFAVDFAPLPGQSGQFLRLVTHPSTKESDLQTLIQRVAALGEKYFADS</sequence>
<dbReference type="GO" id="GO:0016740">
    <property type="term" value="F:transferase activity"/>
    <property type="evidence" value="ECO:0007669"/>
    <property type="project" value="UniProtKB-KW"/>
</dbReference>
<keyword evidence="5 7" id="KW-0456">Lyase</keyword>
<proteinExistence type="inferred from homology"/>
<dbReference type="GO" id="GO:0005737">
    <property type="term" value="C:cytoplasm"/>
    <property type="evidence" value="ECO:0007669"/>
    <property type="project" value="TreeGrafter"/>
</dbReference>
<dbReference type="SUPFAM" id="SSF53383">
    <property type="entry name" value="PLP-dependent transferases"/>
    <property type="match status" value="1"/>
</dbReference>
<keyword evidence="8" id="KW-0808">Transferase</keyword>
<dbReference type="InParanoid" id="A0A066WGJ2"/>
<evidence type="ECO:0000313" key="9">
    <source>
        <dbReference type="Proteomes" id="UP000027361"/>
    </source>
</evidence>
<dbReference type="InterPro" id="IPR002129">
    <property type="entry name" value="PyrdxlP-dep_de-COase"/>
</dbReference>
<keyword evidence="9" id="KW-1185">Reference proteome</keyword>
<dbReference type="HOGENOM" id="CLU_011856_0_0_1"/>
<dbReference type="Proteomes" id="UP000027361">
    <property type="component" value="Unassembled WGS sequence"/>
</dbReference>
<keyword evidence="3" id="KW-0210">Decarboxylase</keyword>
<evidence type="ECO:0000256" key="1">
    <source>
        <dbReference type="ARBA" id="ARBA00001933"/>
    </source>
</evidence>
<organism evidence="8 9">
    <name type="scientific">Tilletiaria anomala (strain ATCC 24038 / CBS 436.72 / UBC 951)</name>
    <dbReference type="NCBI Taxonomy" id="1037660"/>
    <lineage>
        <taxon>Eukaryota</taxon>
        <taxon>Fungi</taxon>
        <taxon>Dikarya</taxon>
        <taxon>Basidiomycota</taxon>
        <taxon>Ustilaginomycotina</taxon>
        <taxon>Exobasidiomycetes</taxon>
        <taxon>Georgefischeriales</taxon>
        <taxon>Tilletiariaceae</taxon>
        <taxon>Tilletiaria</taxon>
    </lineage>
</organism>
<dbReference type="InterPro" id="IPR015421">
    <property type="entry name" value="PyrdxlP-dep_Trfase_major"/>
</dbReference>
<feature type="modified residue" description="N6-(pyridoxal phosphate)lysine" evidence="6">
    <location>
        <position position="380"/>
    </location>
</feature>
<evidence type="ECO:0000256" key="7">
    <source>
        <dbReference type="RuleBase" id="RU000382"/>
    </source>
</evidence>
<dbReference type="OrthoDB" id="2161780at2759"/>
<dbReference type="InterPro" id="IPR021115">
    <property type="entry name" value="Pyridoxal-P_BS"/>
</dbReference>
<dbReference type="Gene3D" id="3.90.1150.170">
    <property type="match status" value="2"/>
</dbReference>
<dbReference type="PANTHER" id="PTHR45677:SF8">
    <property type="entry name" value="CYSTEINE SULFINIC ACID DECARBOXYLASE"/>
    <property type="match status" value="1"/>
</dbReference>
<dbReference type="GeneID" id="25263109"/>
<dbReference type="InterPro" id="IPR015424">
    <property type="entry name" value="PyrdxlP-dep_Trfase"/>
</dbReference>
<evidence type="ECO:0000256" key="3">
    <source>
        <dbReference type="ARBA" id="ARBA00022793"/>
    </source>
</evidence>
<evidence type="ECO:0000256" key="5">
    <source>
        <dbReference type="ARBA" id="ARBA00023239"/>
    </source>
</evidence>
<dbReference type="EMBL" id="JMSN01000006">
    <property type="protein sequence ID" value="KDN52886.1"/>
    <property type="molecule type" value="Genomic_DNA"/>
</dbReference>
<dbReference type="STRING" id="1037660.A0A066WGJ2"/>